<dbReference type="InterPro" id="IPR020449">
    <property type="entry name" value="Tscrpt_reg_AraC-type_HTH"/>
</dbReference>
<dbReference type="Gene3D" id="1.10.10.60">
    <property type="entry name" value="Homeodomain-like"/>
    <property type="match status" value="2"/>
</dbReference>
<evidence type="ECO:0000256" key="2">
    <source>
        <dbReference type="ARBA" id="ARBA00022490"/>
    </source>
</evidence>
<dbReference type="PROSITE" id="PS00041">
    <property type="entry name" value="HTH_ARAC_FAMILY_1"/>
    <property type="match status" value="1"/>
</dbReference>
<evidence type="ECO:0000256" key="5">
    <source>
        <dbReference type="ARBA" id="ARBA00023015"/>
    </source>
</evidence>
<dbReference type="InterPro" id="IPR011006">
    <property type="entry name" value="CheY-like_superfamily"/>
</dbReference>
<evidence type="ECO:0000259" key="10">
    <source>
        <dbReference type="PROSITE" id="PS50110"/>
    </source>
</evidence>
<dbReference type="InterPro" id="IPR009057">
    <property type="entry name" value="Homeodomain-like_sf"/>
</dbReference>
<reference evidence="11 12" key="1">
    <citation type="submission" date="2023-06" db="EMBL/GenBank/DDBJ databases">
        <title>Sporosarcina sp. nov., isolated from Korean traditional fermented seafood 'Jeotgal'.</title>
        <authorList>
            <person name="Yang A.-I."/>
            <person name="Shin N.-R."/>
        </authorList>
    </citation>
    <scope>NUCLEOTIDE SEQUENCE [LARGE SCALE GENOMIC DNA]</scope>
    <source>
        <strain evidence="11 12">KCTC3840</strain>
    </source>
</reference>
<dbReference type="SUPFAM" id="SSF52172">
    <property type="entry name" value="CheY-like"/>
    <property type="match status" value="1"/>
</dbReference>
<dbReference type="Pfam" id="PF12833">
    <property type="entry name" value="HTH_18"/>
    <property type="match status" value="1"/>
</dbReference>
<dbReference type="SUPFAM" id="SSF46689">
    <property type="entry name" value="Homeodomain-like"/>
    <property type="match status" value="1"/>
</dbReference>
<evidence type="ECO:0000256" key="4">
    <source>
        <dbReference type="ARBA" id="ARBA00023012"/>
    </source>
</evidence>
<dbReference type="EMBL" id="JAUBDH010000003">
    <property type="protein sequence ID" value="MDW0109677.1"/>
    <property type="molecule type" value="Genomic_DNA"/>
</dbReference>
<dbReference type="SMART" id="SM00342">
    <property type="entry name" value="HTH_ARAC"/>
    <property type="match status" value="1"/>
</dbReference>
<dbReference type="InterPro" id="IPR018062">
    <property type="entry name" value="HTH_AraC-typ_CS"/>
</dbReference>
<dbReference type="Pfam" id="PF00072">
    <property type="entry name" value="Response_reg"/>
    <property type="match status" value="1"/>
</dbReference>
<dbReference type="PROSITE" id="PS50110">
    <property type="entry name" value="RESPONSE_REGULATORY"/>
    <property type="match status" value="1"/>
</dbReference>
<sequence length="256" mass="28919">MYTLLVVDDEPILIRGIRSFIDFEALSISDVIEASNGEEALELFEIYKLDVILADINMPKMNGLDFAAAAKSLKPDVKIAMITGYDYFDYAVAALKMGVDDYILKPVSKKDIQELLQKLITKVQEEHRQNEVLKLVDGLVSSADHSDELMGYKPQILREINTNIDNIEFSLSSLANTLSLSSSYVSTLFKQLFGTTFQQYMITVRLDRAKLLLLSTDLKMYEIAASVGFEDPNYFSAAFKKKFSLSPNQFKEKSME</sequence>
<protein>
    <submittedName>
        <fullName evidence="11">Response regulator</fullName>
    </submittedName>
</protein>
<evidence type="ECO:0000313" key="12">
    <source>
        <dbReference type="Proteomes" id="UP001280629"/>
    </source>
</evidence>
<feature type="modified residue" description="4-aspartylphosphate" evidence="8">
    <location>
        <position position="55"/>
    </location>
</feature>
<feature type="domain" description="HTH araC/xylS-type" evidence="9">
    <location>
        <begin position="154"/>
        <end position="253"/>
    </location>
</feature>
<dbReference type="PROSITE" id="PS01124">
    <property type="entry name" value="HTH_ARAC_FAMILY_2"/>
    <property type="match status" value="1"/>
</dbReference>
<keyword evidence="5" id="KW-0805">Transcription regulation</keyword>
<evidence type="ECO:0000313" key="11">
    <source>
        <dbReference type="EMBL" id="MDW0109677.1"/>
    </source>
</evidence>
<comment type="subcellular location">
    <subcellularLocation>
        <location evidence="1">Cytoplasm</location>
    </subcellularLocation>
</comment>
<comment type="caution">
    <text evidence="11">The sequence shown here is derived from an EMBL/GenBank/DDBJ whole genome shotgun (WGS) entry which is preliminary data.</text>
</comment>
<organism evidence="11 12">
    <name type="scientific">Sporosarcina aquimarina</name>
    <dbReference type="NCBI Taxonomy" id="114975"/>
    <lineage>
        <taxon>Bacteria</taxon>
        <taxon>Bacillati</taxon>
        <taxon>Bacillota</taxon>
        <taxon>Bacilli</taxon>
        <taxon>Bacillales</taxon>
        <taxon>Caryophanaceae</taxon>
        <taxon>Sporosarcina</taxon>
    </lineage>
</organism>
<dbReference type="InterPro" id="IPR001789">
    <property type="entry name" value="Sig_transdc_resp-reg_receiver"/>
</dbReference>
<keyword evidence="3 8" id="KW-0597">Phosphoprotein</keyword>
<dbReference type="PANTHER" id="PTHR42713:SF3">
    <property type="entry name" value="TRANSCRIPTIONAL REGULATORY PROTEIN HPTR"/>
    <property type="match status" value="1"/>
</dbReference>
<dbReference type="InterPro" id="IPR051552">
    <property type="entry name" value="HptR"/>
</dbReference>
<evidence type="ECO:0000256" key="1">
    <source>
        <dbReference type="ARBA" id="ARBA00004496"/>
    </source>
</evidence>
<dbReference type="InterPro" id="IPR018060">
    <property type="entry name" value="HTH_AraC"/>
</dbReference>
<proteinExistence type="predicted"/>
<keyword evidence="7" id="KW-0804">Transcription</keyword>
<keyword evidence="2" id="KW-0963">Cytoplasm</keyword>
<accession>A0ABU4FY72</accession>
<gene>
    <name evidence="11" type="ORF">QT716_06360</name>
</gene>
<feature type="domain" description="Response regulatory" evidence="10">
    <location>
        <begin position="3"/>
        <end position="120"/>
    </location>
</feature>
<keyword evidence="6" id="KW-0238">DNA-binding</keyword>
<dbReference type="CDD" id="cd17536">
    <property type="entry name" value="REC_YesN-like"/>
    <property type="match status" value="1"/>
</dbReference>
<dbReference type="Gene3D" id="3.40.50.2300">
    <property type="match status" value="1"/>
</dbReference>
<evidence type="ECO:0000256" key="6">
    <source>
        <dbReference type="ARBA" id="ARBA00023125"/>
    </source>
</evidence>
<dbReference type="PANTHER" id="PTHR42713">
    <property type="entry name" value="HISTIDINE KINASE-RELATED"/>
    <property type="match status" value="1"/>
</dbReference>
<evidence type="ECO:0000256" key="7">
    <source>
        <dbReference type="ARBA" id="ARBA00023163"/>
    </source>
</evidence>
<evidence type="ECO:0000256" key="8">
    <source>
        <dbReference type="PROSITE-ProRule" id="PRU00169"/>
    </source>
</evidence>
<keyword evidence="12" id="KW-1185">Reference proteome</keyword>
<dbReference type="SMART" id="SM00448">
    <property type="entry name" value="REC"/>
    <property type="match status" value="1"/>
</dbReference>
<name>A0ABU4FY72_9BACL</name>
<dbReference type="RefSeq" id="WP_317935222.1">
    <property type="nucleotide sequence ID" value="NZ_JAUBDH010000003.1"/>
</dbReference>
<dbReference type="Proteomes" id="UP001280629">
    <property type="component" value="Unassembled WGS sequence"/>
</dbReference>
<dbReference type="PRINTS" id="PR00032">
    <property type="entry name" value="HTHARAC"/>
</dbReference>
<evidence type="ECO:0000256" key="3">
    <source>
        <dbReference type="ARBA" id="ARBA00022553"/>
    </source>
</evidence>
<keyword evidence="4" id="KW-0902">Two-component regulatory system</keyword>
<evidence type="ECO:0000259" key="9">
    <source>
        <dbReference type="PROSITE" id="PS01124"/>
    </source>
</evidence>